<dbReference type="EMBL" id="GG662460">
    <property type="protein sequence ID" value="EAR84379.2"/>
    <property type="molecule type" value="Genomic_DNA"/>
</dbReference>
<feature type="coiled-coil region" evidence="1">
    <location>
        <begin position="140"/>
        <end position="174"/>
    </location>
</feature>
<evidence type="ECO:0000313" key="4">
    <source>
        <dbReference type="Proteomes" id="UP000009168"/>
    </source>
</evidence>
<evidence type="ECO:0000256" key="2">
    <source>
        <dbReference type="SAM" id="MobiDB-lite"/>
    </source>
</evidence>
<accession>Q22GF2</accession>
<feature type="compositionally biased region" description="Basic and acidic residues" evidence="2">
    <location>
        <begin position="86"/>
        <end position="95"/>
    </location>
</feature>
<dbReference type="KEGG" id="tet:TTHERM_00703710"/>
<sequence>MQNIYLKCCRIQSYQKIQQISKQNINKQPRIYYNKKQENRQTFFTQFYQFFQLDLIKNNIFHQILVTNKYQVNMKLGAAKKPLPPKTKEQKEKDQQQVQNSVPNQNEDVEQLVLEIQKVYGNRFQKEDILKELQATKFNKSAAISNLMKQKEQIEKLEEKLAALKIQQASTQNTQKEKSQIEYNEMKEFFGYKKQNQNVINISIPINLLQEIEQNFQKPRLEQ</sequence>
<name>Q22GF2_TETTS</name>
<dbReference type="HOGENOM" id="CLU_1744185_0_0_1"/>
<keyword evidence="1" id="KW-0175">Coiled coil</keyword>
<evidence type="ECO:0000313" key="3">
    <source>
        <dbReference type="EMBL" id="EAR84379.2"/>
    </source>
</evidence>
<dbReference type="RefSeq" id="XP_001032042.2">
    <property type="nucleotide sequence ID" value="XM_001032042.3"/>
</dbReference>
<keyword evidence="4" id="KW-1185">Reference proteome</keyword>
<dbReference type="Proteomes" id="UP000009168">
    <property type="component" value="Unassembled WGS sequence"/>
</dbReference>
<dbReference type="InParanoid" id="Q22GF2"/>
<reference evidence="4" key="1">
    <citation type="journal article" date="2006" name="PLoS Biol.">
        <title>Macronuclear genome sequence of the ciliate Tetrahymena thermophila, a model eukaryote.</title>
        <authorList>
            <person name="Eisen J.A."/>
            <person name="Coyne R.S."/>
            <person name="Wu M."/>
            <person name="Wu D."/>
            <person name="Thiagarajan M."/>
            <person name="Wortman J.R."/>
            <person name="Badger J.H."/>
            <person name="Ren Q."/>
            <person name="Amedeo P."/>
            <person name="Jones K.M."/>
            <person name="Tallon L.J."/>
            <person name="Delcher A.L."/>
            <person name="Salzberg S.L."/>
            <person name="Silva J.C."/>
            <person name="Haas B.J."/>
            <person name="Majoros W.H."/>
            <person name="Farzad M."/>
            <person name="Carlton J.M."/>
            <person name="Smith R.K. Jr."/>
            <person name="Garg J."/>
            <person name="Pearlman R.E."/>
            <person name="Karrer K.M."/>
            <person name="Sun L."/>
            <person name="Manning G."/>
            <person name="Elde N.C."/>
            <person name="Turkewitz A.P."/>
            <person name="Asai D.J."/>
            <person name="Wilkes D.E."/>
            <person name="Wang Y."/>
            <person name="Cai H."/>
            <person name="Collins K."/>
            <person name="Stewart B.A."/>
            <person name="Lee S.R."/>
            <person name="Wilamowska K."/>
            <person name="Weinberg Z."/>
            <person name="Ruzzo W.L."/>
            <person name="Wloga D."/>
            <person name="Gaertig J."/>
            <person name="Frankel J."/>
            <person name="Tsao C.-C."/>
            <person name="Gorovsky M.A."/>
            <person name="Keeling P.J."/>
            <person name="Waller R.F."/>
            <person name="Patron N.J."/>
            <person name="Cherry J.M."/>
            <person name="Stover N.A."/>
            <person name="Krieger C.J."/>
            <person name="del Toro C."/>
            <person name="Ryder H.F."/>
            <person name="Williamson S.C."/>
            <person name="Barbeau R.A."/>
            <person name="Hamilton E.P."/>
            <person name="Orias E."/>
        </authorList>
    </citation>
    <scope>NUCLEOTIDE SEQUENCE [LARGE SCALE GENOMIC DNA]</scope>
    <source>
        <strain evidence="4">SB210</strain>
    </source>
</reference>
<feature type="region of interest" description="Disordered" evidence="2">
    <location>
        <begin position="80"/>
        <end position="102"/>
    </location>
</feature>
<protein>
    <submittedName>
        <fullName evidence="3">Uncharacterized protein</fullName>
    </submittedName>
</protein>
<dbReference type="GeneID" id="7831874"/>
<organism evidence="3 4">
    <name type="scientific">Tetrahymena thermophila (strain SB210)</name>
    <dbReference type="NCBI Taxonomy" id="312017"/>
    <lineage>
        <taxon>Eukaryota</taxon>
        <taxon>Sar</taxon>
        <taxon>Alveolata</taxon>
        <taxon>Ciliophora</taxon>
        <taxon>Intramacronucleata</taxon>
        <taxon>Oligohymenophorea</taxon>
        <taxon>Hymenostomatida</taxon>
        <taxon>Tetrahymenina</taxon>
        <taxon>Tetrahymenidae</taxon>
        <taxon>Tetrahymena</taxon>
    </lineage>
</organism>
<proteinExistence type="predicted"/>
<gene>
    <name evidence="3" type="ORF">TTHERM_00703710</name>
</gene>
<evidence type="ECO:0000256" key="1">
    <source>
        <dbReference type="SAM" id="Coils"/>
    </source>
</evidence>
<dbReference type="AlphaFoldDB" id="Q22GF2"/>